<feature type="compositionally biased region" description="Polar residues" evidence="6">
    <location>
        <begin position="586"/>
        <end position="604"/>
    </location>
</feature>
<dbReference type="Pfam" id="PF14598">
    <property type="entry name" value="PAS_11"/>
    <property type="match status" value="1"/>
</dbReference>
<feature type="compositionally biased region" description="Low complexity" evidence="6">
    <location>
        <begin position="651"/>
        <end position="663"/>
    </location>
</feature>
<dbReference type="CDD" id="cd00130">
    <property type="entry name" value="PAS"/>
    <property type="match status" value="2"/>
</dbReference>
<feature type="compositionally biased region" description="Low complexity" evidence="6">
    <location>
        <begin position="787"/>
        <end position="802"/>
    </location>
</feature>
<dbReference type="GO" id="GO:0006805">
    <property type="term" value="P:xenobiotic metabolic process"/>
    <property type="evidence" value="ECO:0007669"/>
    <property type="project" value="InterPro"/>
</dbReference>
<feature type="region of interest" description="Disordered" evidence="6">
    <location>
        <begin position="326"/>
        <end position="497"/>
    </location>
</feature>
<dbReference type="Gene3D" id="3.30.450.20">
    <property type="entry name" value="PAS domain"/>
    <property type="match status" value="2"/>
</dbReference>
<dbReference type="SUPFAM" id="SSF55785">
    <property type="entry name" value="PYP-like sensor domain (PAS domain)"/>
    <property type="match status" value="2"/>
</dbReference>
<evidence type="ECO:0000256" key="5">
    <source>
        <dbReference type="ARBA" id="ARBA00023242"/>
    </source>
</evidence>
<dbReference type="FunFam" id="3.30.450.20:FF:000069">
    <property type="entry name" value="Aryl hydrocarbon receptor"/>
    <property type="match status" value="1"/>
</dbReference>
<feature type="compositionally biased region" description="Low complexity" evidence="6">
    <location>
        <begin position="1019"/>
        <end position="1031"/>
    </location>
</feature>
<comment type="subcellular location">
    <subcellularLocation>
        <location evidence="1">Nucleus</location>
    </subcellularLocation>
</comment>
<evidence type="ECO:0000313" key="9">
    <source>
        <dbReference type="Proteomes" id="UP001142055"/>
    </source>
</evidence>
<dbReference type="GO" id="GO:0005634">
    <property type="term" value="C:nucleus"/>
    <property type="evidence" value="ECO:0007669"/>
    <property type="project" value="UniProtKB-SubCell"/>
</dbReference>
<feature type="compositionally biased region" description="Basic residues" evidence="6">
    <location>
        <begin position="566"/>
        <end position="585"/>
    </location>
</feature>
<organism evidence="8 9">
    <name type="scientific">Blomia tropicalis</name>
    <name type="common">Mite</name>
    <dbReference type="NCBI Taxonomy" id="40697"/>
    <lineage>
        <taxon>Eukaryota</taxon>
        <taxon>Metazoa</taxon>
        <taxon>Ecdysozoa</taxon>
        <taxon>Arthropoda</taxon>
        <taxon>Chelicerata</taxon>
        <taxon>Arachnida</taxon>
        <taxon>Acari</taxon>
        <taxon>Acariformes</taxon>
        <taxon>Sarcoptiformes</taxon>
        <taxon>Astigmata</taxon>
        <taxon>Glycyphagoidea</taxon>
        <taxon>Echimyopodidae</taxon>
        <taxon>Blomia</taxon>
    </lineage>
</organism>
<evidence type="ECO:0000256" key="1">
    <source>
        <dbReference type="ARBA" id="ARBA00004123"/>
    </source>
</evidence>
<dbReference type="Pfam" id="PF00989">
    <property type="entry name" value="PAS"/>
    <property type="match status" value="1"/>
</dbReference>
<gene>
    <name evidence="8" type="ORF">RDWZM_010467</name>
</gene>
<dbReference type="OMA" id="MRYSHQV"/>
<feature type="compositionally biased region" description="Polar residues" evidence="6">
    <location>
        <begin position="326"/>
        <end position="362"/>
    </location>
</feature>
<dbReference type="InterPro" id="IPR000014">
    <property type="entry name" value="PAS"/>
</dbReference>
<feature type="compositionally biased region" description="Low complexity" evidence="6">
    <location>
        <begin position="455"/>
        <end position="474"/>
    </location>
</feature>
<feature type="compositionally biased region" description="Polar residues" evidence="6">
    <location>
        <begin position="486"/>
        <end position="497"/>
    </location>
</feature>
<feature type="compositionally biased region" description="Low complexity" evidence="6">
    <location>
        <begin position="372"/>
        <end position="429"/>
    </location>
</feature>
<name>A0A9Q0M128_BLOTA</name>
<dbReference type="PROSITE" id="PS50112">
    <property type="entry name" value="PAS"/>
    <property type="match status" value="2"/>
</dbReference>
<keyword evidence="3" id="KW-0238">DNA-binding</keyword>
<keyword evidence="5" id="KW-0539">Nucleus</keyword>
<dbReference type="InterPro" id="IPR013767">
    <property type="entry name" value="PAS_fold"/>
</dbReference>
<feature type="region of interest" description="Disordered" evidence="6">
    <location>
        <begin position="1017"/>
        <end position="1039"/>
    </location>
</feature>
<feature type="region of interest" description="Disordered" evidence="6">
    <location>
        <begin position="781"/>
        <end position="849"/>
    </location>
</feature>
<dbReference type="GO" id="GO:0034751">
    <property type="term" value="C:aryl hydrocarbon receptor complex"/>
    <property type="evidence" value="ECO:0007669"/>
    <property type="project" value="TreeGrafter"/>
</dbReference>
<feature type="compositionally biased region" description="Polar residues" evidence="6">
    <location>
        <begin position="430"/>
        <end position="447"/>
    </location>
</feature>
<feature type="compositionally biased region" description="Basic residues" evidence="6">
    <location>
        <begin position="664"/>
        <end position="678"/>
    </location>
</feature>
<dbReference type="InterPro" id="IPR035965">
    <property type="entry name" value="PAS-like_dom_sf"/>
</dbReference>
<dbReference type="Proteomes" id="UP001142055">
    <property type="component" value="Chromosome 4"/>
</dbReference>
<evidence type="ECO:0000259" key="7">
    <source>
        <dbReference type="PROSITE" id="PS50112"/>
    </source>
</evidence>
<evidence type="ECO:0000256" key="3">
    <source>
        <dbReference type="ARBA" id="ARBA00023125"/>
    </source>
</evidence>
<evidence type="ECO:0000256" key="6">
    <source>
        <dbReference type="SAM" id="MobiDB-lite"/>
    </source>
</evidence>
<dbReference type="EMBL" id="JAPWDV010000004">
    <property type="protein sequence ID" value="KAJ6215967.1"/>
    <property type="molecule type" value="Genomic_DNA"/>
</dbReference>
<accession>A0A9Q0M128</accession>
<dbReference type="AlphaFoldDB" id="A0A9Q0M128"/>
<dbReference type="SMART" id="SM00091">
    <property type="entry name" value="PAS"/>
    <property type="match status" value="2"/>
</dbReference>
<feature type="compositionally biased region" description="Low complexity" evidence="6">
    <location>
        <begin position="973"/>
        <end position="983"/>
    </location>
</feature>
<dbReference type="FunFam" id="3.30.450.20:FF:000074">
    <property type="entry name" value="Aryl hydrocarbon receptor"/>
    <property type="match status" value="1"/>
</dbReference>
<evidence type="ECO:0000256" key="4">
    <source>
        <dbReference type="ARBA" id="ARBA00023163"/>
    </source>
</evidence>
<feature type="region of interest" description="Disordered" evidence="6">
    <location>
        <begin position="902"/>
        <end position="925"/>
    </location>
</feature>
<feature type="region of interest" description="Disordered" evidence="6">
    <location>
        <begin position="651"/>
        <end position="730"/>
    </location>
</feature>
<dbReference type="PANTHER" id="PTHR10649:SF12">
    <property type="entry name" value="SPINELESS, ISOFORM C"/>
    <property type="match status" value="1"/>
</dbReference>
<sequence>MAKLTAVAVEALIEGDFILQALNGFLLILTCEGEVFYTSNTVETYLGFHQSDICHQSVYELVHSEDREELQRHLMWNSNLPTERANYKLEEILQYENIHLLERNFTVRFRCLLDNTSGFLRLDVRGRIKVLYGQNHKSEEPPMALFAVCTPFGPPSLLEMPANEKALFKSKHKLDFSLVSMEQRGRTLLGYNESELSNRGGYDLIHHDDLFYVASAHQELLKTGASGLIAYRIVTKDCIKWQWLQTSARLVYKNSKPDFILCTHRPLMEEEGRDLLTKRTMDFKVTYLDGGLGAITVNRSTANGLIQSGTFGSFLLDYCDGNGTGTSPSSASHNNNGSTNNKSPSGGGESNLSVDQILTKSVGSKEKDGQTNRKGSSSSNKLGKGSENKLTSPSSSSSSSSSTNVNKRTNSSSTSSSSANVALSSTNASHKCSTSGTNEDQQQQEINNVKPIKMSDSGVTLSSSSSSSKSSTSKKGGKGGGRTKSNNTDLIHQSNATKKLKTTHTIYPLVDPLSTYISSTAHHGAHTHAHAHQNDPLSIDPFGAAAAAAAVESFHHYASAAHHYVHQHPHPHPHHAGVHHQHSGHRSTSPEYQTNGSTSTSTASYGQWSTPYGVGAPNASLGVSSDLDPSSIFVAPSLSYHHGLSASSYGHGTAGATGAAVASHHPHAHPHHAYHSHGHSYSNPTGQYMSEHHQNSNGGGGGSDETTPTETTSTSPNSGNSYTGSSALMTNPAPVRANPFFSAENLLSHYQSYHHHHHHHASASRLTMLTGVESNSYARLQANGGQSSSSSSYHDQSTLSTSPISYSGNNETQTQPQQQQQQQHMQHNPHQQQQQQHHSHQHHQSQPSTFQSILANSITPAQEVTNHSSDFAVHPVYGNGSNPSTIGGLQAPYHHINPYQMDHHHQQQHFMAPPPPSSSTFNEWNNESIHHSNSWSTTLNSLTPIGVATKLEPIDDETSRHSIHVPQPDTPPASASSSTSSSSCSSSAIAAAAIVNINEDTNQGSMPKWINSLLNGSNQAQQQHQQQQTNQLSPIRSVF</sequence>
<keyword evidence="4" id="KW-0804">Transcription</keyword>
<evidence type="ECO:0000256" key="2">
    <source>
        <dbReference type="ARBA" id="ARBA00023015"/>
    </source>
</evidence>
<comment type="caution">
    <text evidence="8">The sequence shown here is derived from an EMBL/GenBank/DDBJ whole genome shotgun (WGS) entry which is preliminary data.</text>
</comment>
<dbReference type="InterPro" id="IPR039091">
    <property type="entry name" value="AHR/AHRR"/>
</dbReference>
<feature type="region of interest" description="Disordered" evidence="6">
    <location>
        <begin position="955"/>
        <end position="983"/>
    </location>
</feature>
<reference evidence="8" key="1">
    <citation type="submission" date="2022-12" db="EMBL/GenBank/DDBJ databases">
        <title>Genome assemblies of Blomia tropicalis.</title>
        <authorList>
            <person name="Cui Y."/>
        </authorList>
    </citation>
    <scope>NUCLEOTIDE SEQUENCE</scope>
    <source>
        <tissue evidence="8">Adult mites</tissue>
    </source>
</reference>
<feature type="region of interest" description="Disordered" evidence="6">
    <location>
        <begin position="566"/>
        <end position="604"/>
    </location>
</feature>
<dbReference type="PANTHER" id="PTHR10649">
    <property type="entry name" value="ARYL HYDROCARBON RECEPTOR"/>
    <property type="match status" value="1"/>
</dbReference>
<protein>
    <recommendedName>
        <fullName evidence="7">PAS domain-containing protein</fullName>
    </recommendedName>
</protein>
<dbReference type="GO" id="GO:0004879">
    <property type="term" value="F:nuclear receptor activity"/>
    <property type="evidence" value="ECO:0007669"/>
    <property type="project" value="TreeGrafter"/>
</dbReference>
<evidence type="ECO:0000313" key="8">
    <source>
        <dbReference type="EMBL" id="KAJ6215967.1"/>
    </source>
</evidence>
<dbReference type="GO" id="GO:0000976">
    <property type="term" value="F:transcription cis-regulatory region binding"/>
    <property type="evidence" value="ECO:0007669"/>
    <property type="project" value="TreeGrafter"/>
</dbReference>
<feature type="compositionally biased region" description="Low complexity" evidence="6">
    <location>
        <begin position="812"/>
        <end position="836"/>
    </location>
</feature>
<proteinExistence type="predicted"/>
<keyword evidence="9" id="KW-1185">Reference proteome</keyword>
<keyword evidence="2" id="KW-0805">Transcription regulation</keyword>
<feature type="compositionally biased region" description="Low complexity" evidence="6">
    <location>
        <begin position="704"/>
        <end position="726"/>
    </location>
</feature>
<feature type="domain" description="PAS" evidence="7">
    <location>
        <begin position="18"/>
        <end position="74"/>
    </location>
</feature>
<feature type="domain" description="PAS" evidence="7">
    <location>
        <begin position="188"/>
        <end position="224"/>
    </location>
</feature>